<dbReference type="InterPro" id="IPR036390">
    <property type="entry name" value="WH_DNA-bd_sf"/>
</dbReference>
<sequence>MNDRRLAMMQIIDSRRKFTARELAERFGVSLRTIQRDLDYLQQIGFPLYAEVGAHGGYRALPNRILPPLRLTPNEALGLFLMIQVMEQIQSFPYESFRTHLAEQYYASLPPDVKDSIDRMRSHIAVLQQQPAQPAPFTTAILQAAIAKKQIAFTYRSRSGTKDAQATPVGIYLENGYWYMPAKKGDRVILYRADRILQLEVLEQEDLSAPNLQEWLEAADERPRLEVTLWFTAFGARLAESDPMFHSLQQAELPSEYAYLWKSSVPVEEFPYTARGLLKFGPEVKVAEPPQLQETVIQLLELSLKPYRCLH</sequence>
<protein>
    <submittedName>
        <fullName evidence="4">Transcriptional regulator</fullName>
    </submittedName>
</protein>
<dbReference type="PANTHER" id="PTHR34580">
    <property type="match status" value="1"/>
</dbReference>
<dbReference type="Proteomes" id="UP000186058">
    <property type="component" value="Unassembled WGS sequence"/>
</dbReference>
<evidence type="ECO:0000313" key="4">
    <source>
        <dbReference type="EMBL" id="OKP82906.1"/>
    </source>
</evidence>
<keyword evidence="1" id="KW-0805">Transcription regulation</keyword>
<accession>A0ABX3EHX8</accession>
<dbReference type="PANTHER" id="PTHR34580:SF9">
    <property type="entry name" value="SLL5097 PROTEIN"/>
    <property type="match status" value="1"/>
</dbReference>
<dbReference type="InterPro" id="IPR026881">
    <property type="entry name" value="WYL_dom"/>
</dbReference>
<dbReference type="InterPro" id="IPR001034">
    <property type="entry name" value="DeoR_HTH"/>
</dbReference>
<keyword evidence="5" id="KW-1185">Reference proteome</keyword>
<name>A0ABX3EHX8_9BACL</name>
<dbReference type="InterPro" id="IPR036388">
    <property type="entry name" value="WH-like_DNA-bd_sf"/>
</dbReference>
<evidence type="ECO:0000259" key="3">
    <source>
        <dbReference type="PROSITE" id="PS51000"/>
    </source>
</evidence>
<dbReference type="Pfam" id="PF08279">
    <property type="entry name" value="HTH_11"/>
    <property type="match status" value="1"/>
</dbReference>
<dbReference type="PROSITE" id="PS52050">
    <property type="entry name" value="WYL"/>
    <property type="match status" value="1"/>
</dbReference>
<evidence type="ECO:0000313" key="5">
    <source>
        <dbReference type="Proteomes" id="UP000186058"/>
    </source>
</evidence>
<feature type="domain" description="HTH deoR-type" evidence="3">
    <location>
        <begin position="1"/>
        <end position="60"/>
    </location>
</feature>
<dbReference type="Gene3D" id="1.10.10.10">
    <property type="entry name" value="Winged helix-like DNA-binding domain superfamily/Winged helix DNA-binding domain"/>
    <property type="match status" value="1"/>
</dbReference>
<dbReference type="InterPro" id="IPR013196">
    <property type="entry name" value="HTH_11"/>
</dbReference>
<dbReference type="SMART" id="SM00420">
    <property type="entry name" value="HTH_DEOR"/>
    <property type="match status" value="1"/>
</dbReference>
<dbReference type="SUPFAM" id="SSF46785">
    <property type="entry name" value="Winged helix' DNA-binding domain"/>
    <property type="match status" value="1"/>
</dbReference>
<evidence type="ECO:0000256" key="1">
    <source>
        <dbReference type="ARBA" id="ARBA00023015"/>
    </source>
</evidence>
<dbReference type="EMBL" id="LVWI01000063">
    <property type="protein sequence ID" value="OKP82906.1"/>
    <property type="molecule type" value="Genomic_DNA"/>
</dbReference>
<dbReference type="Pfam" id="PF13280">
    <property type="entry name" value="WYL"/>
    <property type="match status" value="1"/>
</dbReference>
<dbReference type="Pfam" id="PF25583">
    <property type="entry name" value="WCX"/>
    <property type="match status" value="1"/>
</dbReference>
<evidence type="ECO:0000256" key="2">
    <source>
        <dbReference type="ARBA" id="ARBA00023163"/>
    </source>
</evidence>
<reference evidence="4 5" key="1">
    <citation type="submission" date="2016-03" db="EMBL/GenBank/DDBJ databases">
        <authorList>
            <person name="Sant'Anna F.H."/>
            <person name="Ambrosini A."/>
            <person name="Souza R."/>
            <person name="Bach E."/>
            <person name="Fernandes G."/>
            <person name="Balsanelli E."/>
            <person name="Baura V.A."/>
            <person name="Souza E.M."/>
            <person name="Passaglia L."/>
        </authorList>
    </citation>
    <scope>NUCLEOTIDE SEQUENCE [LARGE SCALE GENOMIC DNA]</scope>
    <source>
        <strain evidence="4 5">P26E</strain>
    </source>
</reference>
<dbReference type="PIRSF" id="PIRSF016838">
    <property type="entry name" value="PafC"/>
    <property type="match status" value="1"/>
</dbReference>
<dbReference type="InterPro" id="IPR057727">
    <property type="entry name" value="WCX_dom"/>
</dbReference>
<keyword evidence="2" id="KW-0804">Transcription</keyword>
<proteinExistence type="predicted"/>
<dbReference type="RefSeq" id="WP_074108629.1">
    <property type="nucleotide sequence ID" value="NZ_LVWI01000063.1"/>
</dbReference>
<dbReference type="PROSITE" id="PS51000">
    <property type="entry name" value="HTH_DEOR_2"/>
    <property type="match status" value="1"/>
</dbReference>
<comment type="caution">
    <text evidence="4">The sequence shown here is derived from an EMBL/GenBank/DDBJ whole genome shotgun (WGS) entry which is preliminary data.</text>
</comment>
<organism evidence="4 5">
    <name type="scientific">Paenibacillus helianthi</name>
    <dbReference type="NCBI Taxonomy" id="1349432"/>
    <lineage>
        <taxon>Bacteria</taxon>
        <taxon>Bacillati</taxon>
        <taxon>Bacillota</taxon>
        <taxon>Bacilli</taxon>
        <taxon>Bacillales</taxon>
        <taxon>Paenibacillaceae</taxon>
        <taxon>Paenibacillus</taxon>
    </lineage>
</organism>
<gene>
    <name evidence="4" type="ORF">A3844_22955</name>
</gene>
<dbReference type="InterPro" id="IPR028349">
    <property type="entry name" value="PafC-like"/>
</dbReference>
<dbReference type="InterPro" id="IPR051534">
    <property type="entry name" value="CBASS_pafABC_assoc_protein"/>
</dbReference>